<evidence type="ECO:0000313" key="2">
    <source>
        <dbReference type="EMBL" id="CAG6762678.1"/>
    </source>
</evidence>
<name>A0A8D9AAC4_9HEMI</name>
<feature type="compositionally biased region" description="Basic residues" evidence="1">
    <location>
        <begin position="36"/>
        <end position="49"/>
    </location>
</feature>
<sequence>MFVRRPGGFLKIREMSGFLMIRLQKIKTSIIYSFGKKKKKKKTNKQTKKTKSEFVQDTGNNTSYNTKNSGGLHIMFFRVYFCGPHIPIHISKNCQNFLELLLERSILQATLKTQQYY</sequence>
<dbReference type="EMBL" id="HBUF01561630">
    <property type="protein sequence ID" value="CAG6762678.1"/>
    <property type="molecule type" value="Transcribed_RNA"/>
</dbReference>
<protein>
    <submittedName>
        <fullName evidence="2">Uncharacterized protein</fullName>
    </submittedName>
</protein>
<accession>A0A8D9AAC4</accession>
<feature type="region of interest" description="Disordered" evidence="1">
    <location>
        <begin position="36"/>
        <end position="60"/>
    </location>
</feature>
<evidence type="ECO:0000256" key="1">
    <source>
        <dbReference type="SAM" id="MobiDB-lite"/>
    </source>
</evidence>
<proteinExistence type="predicted"/>
<dbReference type="AlphaFoldDB" id="A0A8D9AAC4"/>
<reference evidence="2" key="1">
    <citation type="submission" date="2021-05" db="EMBL/GenBank/DDBJ databases">
        <authorList>
            <person name="Alioto T."/>
            <person name="Alioto T."/>
            <person name="Gomez Garrido J."/>
        </authorList>
    </citation>
    <scope>NUCLEOTIDE SEQUENCE</scope>
</reference>
<organism evidence="2">
    <name type="scientific">Cacopsylla melanoneura</name>
    <dbReference type="NCBI Taxonomy" id="428564"/>
    <lineage>
        <taxon>Eukaryota</taxon>
        <taxon>Metazoa</taxon>
        <taxon>Ecdysozoa</taxon>
        <taxon>Arthropoda</taxon>
        <taxon>Hexapoda</taxon>
        <taxon>Insecta</taxon>
        <taxon>Pterygota</taxon>
        <taxon>Neoptera</taxon>
        <taxon>Paraneoptera</taxon>
        <taxon>Hemiptera</taxon>
        <taxon>Sternorrhyncha</taxon>
        <taxon>Psylloidea</taxon>
        <taxon>Psyllidae</taxon>
        <taxon>Psyllinae</taxon>
        <taxon>Cacopsylla</taxon>
    </lineage>
</organism>